<dbReference type="EMBL" id="PHIG01000033">
    <property type="protein sequence ID" value="PJK29349.1"/>
    <property type="molecule type" value="Genomic_DNA"/>
</dbReference>
<feature type="binding site" evidence="13">
    <location>
        <position position="70"/>
    </location>
    <ligand>
        <name>Mg(2+)</name>
        <dbReference type="ChEBI" id="CHEBI:18420"/>
        <label>2</label>
    </ligand>
</feature>
<keyword evidence="4 13" id="KW-0479">Metal-binding</keyword>
<keyword evidence="18" id="KW-1185">Reference proteome</keyword>
<comment type="catalytic activity">
    <reaction evidence="12 13">
        <text>Endonucleolytic cleavage at a junction such as a reciprocal single-stranded crossover between two homologous DNA duplexes (Holliday junction).</text>
        <dbReference type="EC" id="3.1.21.10"/>
    </reaction>
</comment>
<dbReference type="InterPro" id="IPR002176">
    <property type="entry name" value="X-over_junc_endoDNase_RuvC"/>
</dbReference>
<evidence type="ECO:0000313" key="17">
    <source>
        <dbReference type="EMBL" id="PJK30689.1"/>
    </source>
</evidence>
<sequence>MTRLRLIGLDPGLRHTGWGVVDVEGNRLIWVADGSVASDPKGSLAERLVQLHDGLQAVIAEWRPDAAAVEETFVNKNPTSTLKLGQARGVSLLVASLNGLPVTEYAPNAVKKAVVGTGHAHKDQIHLMVKTLLPGARLTNEHATDALACAICHAHHGTGPTPSALPR</sequence>
<evidence type="ECO:0000256" key="8">
    <source>
        <dbReference type="ARBA" id="ARBA00022842"/>
    </source>
</evidence>
<dbReference type="GO" id="GO:0008821">
    <property type="term" value="F:crossover junction DNA endonuclease activity"/>
    <property type="evidence" value="ECO:0007669"/>
    <property type="project" value="UniProtKB-UniRule"/>
</dbReference>
<dbReference type="OrthoDB" id="9805499at2"/>
<feature type="binding site" evidence="13">
    <location>
        <position position="10"/>
    </location>
    <ligand>
        <name>Mg(2+)</name>
        <dbReference type="ChEBI" id="CHEBI:18420"/>
        <label>1</label>
    </ligand>
</feature>
<dbReference type="EMBL" id="PHIG01000025">
    <property type="protein sequence ID" value="PJK30466.1"/>
    <property type="molecule type" value="Genomic_DNA"/>
</dbReference>
<dbReference type="GO" id="GO:0000287">
    <property type="term" value="F:magnesium ion binding"/>
    <property type="evidence" value="ECO:0007669"/>
    <property type="project" value="UniProtKB-UniRule"/>
</dbReference>
<dbReference type="PRINTS" id="PR00696">
    <property type="entry name" value="RSOLVASERUVC"/>
</dbReference>
<evidence type="ECO:0000256" key="14">
    <source>
        <dbReference type="NCBIfam" id="TIGR00228"/>
    </source>
</evidence>
<feature type="binding site" evidence="13">
    <location>
        <position position="142"/>
    </location>
    <ligand>
        <name>Mg(2+)</name>
        <dbReference type="ChEBI" id="CHEBI:18420"/>
        <label>1</label>
    </ligand>
</feature>
<comment type="subcellular location">
    <subcellularLocation>
        <location evidence="13">Cytoplasm</location>
    </subcellularLocation>
</comment>
<dbReference type="HAMAP" id="MF_00034">
    <property type="entry name" value="RuvC"/>
    <property type="match status" value="1"/>
</dbReference>
<keyword evidence="6 13" id="KW-0227">DNA damage</keyword>
<evidence type="ECO:0000256" key="6">
    <source>
        <dbReference type="ARBA" id="ARBA00022763"/>
    </source>
</evidence>
<dbReference type="Gene3D" id="3.30.420.10">
    <property type="entry name" value="Ribonuclease H-like superfamily/Ribonuclease H"/>
    <property type="match status" value="1"/>
</dbReference>
<comment type="similarity">
    <text evidence="1 13">Belongs to the RuvC family.</text>
</comment>
<keyword evidence="5 13" id="KW-0255">Endonuclease</keyword>
<dbReference type="AlphaFoldDB" id="A0A2M9G4P2"/>
<organism evidence="17 18">
    <name type="scientific">Minwuia thermotolerans</name>
    <dbReference type="NCBI Taxonomy" id="2056226"/>
    <lineage>
        <taxon>Bacteria</taxon>
        <taxon>Pseudomonadati</taxon>
        <taxon>Pseudomonadota</taxon>
        <taxon>Alphaproteobacteria</taxon>
        <taxon>Minwuiales</taxon>
        <taxon>Minwuiaceae</taxon>
        <taxon>Minwuia</taxon>
    </lineage>
</organism>
<dbReference type="RefSeq" id="WP_109792108.1">
    <property type="nucleotide sequence ID" value="NZ_PHIG01000018.1"/>
</dbReference>
<dbReference type="FunFam" id="3.30.420.10:FF:000002">
    <property type="entry name" value="Crossover junction endodeoxyribonuclease RuvC"/>
    <property type="match status" value="1"/>
</dbReference>
<keyword evidence="7 13" id="KW-0378">Hydrolase</keyword>
<dbReference type="GO" id="GO:0006281">
    <property type="term" value="P:DNA repair"/>
    <property type="evidence" value="ECO:0007669"/>
    <property type="project" value="UniProtKB-UniRule"/>
</dbReference>
<keyword evidence="9 13" id="KW-0238">DNA-binding</keyword>
<dbReference type="GO" id="GO:0048476">
    <property type="term" value="C:Holliday junction resolvase complex"/>
    <property type="evidence" value="ECO:0007669"/>
    <property type="project" value="UniProtKB-UniRule"/>
</dbReference>
<dbReference type="CDD" id="cd16962">
    <property type="entry name" value="RuvC"/>
    <property type="match status" value="1"/>
</dbReference>
<evidence type="ECO:0000313" key="18">
    <source>
        <dbReference type="Proteomes" id="UP000229498"/>
    </source>
</evidence>
<evidence type="ECO:0000256" key="2">
    <source>
        <dbReference type="ARBA" id="ARBA00022490"/>
    </source>
</evidence>
<dbReference type="NCBIfam" id="TIGR00228">
    <property type="entry name" value="ruvC"/>
    <property type="match status" value="1"/>
</dbReference>
<evidence type="ECO:0000256" key="5">
    <source>
        <dbReference type="ARBA" id="ARBA00022759"/>
    </source>
</evidence>
<evidence type="ECO:0000256" key="1">
    <source>
        <dbReference type="ARBA" id="ARBA00009518"/>
    </source>
</evidence>
<dbReference type="Proteomes" id="UP000229498">
    <property type="component" value="Unassembled WGS sequence"/>
</dbReference>
<keyword evidence="8 13" id="KW-0460">Magnesium</keyword>
<protein>
    <recommendedName>
        <fullName evidence="13 14">Crossover junction endodeoxyribonuclease RuvC</fullName>
        <ecNumber evidence="13 14">3.1.21.10</ecNumber>
    </recommendedName>
    <alternativeName>
        <fullName evidence="13">Holliday junction nuclease RuvC</fullName>
    </alternativeName>
    <alternativeName>
        <fullName evidence="13">Holliday junction resolvase RuvC</fullName>
    </alternativeName>
</protein>
<evidence type="ECO:0000256" key="13">
    <source>
        <dbReference type="HAMAP-Rule" id="MF_00034"/>
    </source>
</evidence>
<comment type="cofactor">
    <cofactor evidence="13">
        <name>Mg(2+)</name>
        <dbReference type="ChEBI" id="CHEBI:18420"/>
    </cofactor>
    <text evidence="13">Binds 2 Mg(2+) ion per subunit.</text>
</comment>
<keyword evidence="3 13" id="KW-0540">Nuclease</keyword>
<dbReference type="PANTHER" id="PTHR30194">
    <property type="entry name" value="CROSSOVER JUNCTION ENDODEOXYRIBONUCLEASE RUVC"/>
    <property type="match status" value="1"/>
</dbReference>
<dbReference type="GO" id="GO:0006310">
    <property type="term" value="P:DNA recombination"/>
    <property type="evidence" value="ECO:0007669"/>
    <property type="project" value="UniProtKB-UniRule"/>
</dbReference>
<evidence type="ECO:0000313" key="16">
    <source>
        <dbReference type="EMBL" id="PJK30466.1"/>
    </source>
</evidence>
<keyword evidence="2 13" id="KW-0963">Cytoplasm</keyword>
<proteinExistence type="inferred from homology"/>
<feature type="active site" evidence="13">
    <location>
        <position position="142"/>
    </location>
</feature>
<dbReference type="GO" id="GO:0009432">
    <property type="term" value="P:SOS response"/>
    <property type="evidence" value="ECO:0007669"/>
    <property type="project" value="UniProtKB-ARBA"/>
</dbReference>
<feature type="active site" evidence="13">
    <location>
        <position position="70"/>
    </location>
</feature>
<comment type="subunit">
    <text evidence="13">Homodimer which binds Holliday junction (HJ) DNA. The HJ becomes 2-fold symmetrical on binding to RuvC with unstacked arms; it has a different conformation from HJ DNA in complex with RuvA. In the full resolvosome a probable DNA-RuvA(4)-RuvB(12)-RuvC(2) complex forms which resolves the HJ.</text>
</comment>
<gene>
    <name evidence="13" type="primary">ruvC</name>
    <name evidence="17" type="ORF">CVT23_04790</name>
    <name evidence="16" type="ORF">CVT23_05840</name>
    <name evidence="15" type="ORF">CVT23_12155</name>
</gene>
<dbReference type="EC" id="3.1.21.10" evidence="13 14"/>
<dbReference type="EMBL" id="PHIG01000018">
    <property type="protein sequence ID" value="PJK30689.1"/>
    <property type="molecule type" value="Genomic_DNA"/>
</dbReference>
<dbReference type="Pfam" id="PF02075">
    <property type="entry name" value="RuvC"/>
    <property type="match status" value="1"/>
</dbReference>
<comment type="caution">
    <text evidence="17">The sequence shown here is derived from an EMBL/GenBank/DDBJ whole genome shotgun (WGS) entry which is preliminary data.</text>
</comment>
<dbReference type="PANTHER" id="PTHR30194:SF3">
    <property type="entry name" value="CROSSOVER JUNCTION ENDODEOXYRIBONUCLEASE RUVC"/>
    <property type="match status" value="1"/>
</dbReference>
<dbReference type="InterPro" id="IPR012337">
    <property type="entry name" value="RNaseH-like_sf"/>
</dbReference>
<feature type="active site" evidence="13">
    <location>
        <position position="10"/>
    </location>
</feature>
<dbReference type="InterPro" id="IPR036397">
    <property type="entry name" value="RNaseH_sf"/>
</dbReference>
<evidence type="ECO:0000313" key="15">
    <source>
        <dbReference type="EMBL" id="PJK29349.1"/>
    </source>
</evidence>
<keyword evidence="10 13" id="KW-0233">DNA recombination</keyword>
<evidence type="ECO:0000256" key="12">
    <source>
        <dbReference type="ARBA" id="ARBA00029354"/>
    </source>
</evidence>
<evidence type="ECO:0000256" key="10">
    <source>
        <dbReference type="ARBA" id="ARBA00023172"/>
    </source>
</evidence>
<evidence type="ECO:0000256" key="9">
    <source>
        <dbReference type="ARBA" id="ARBA00023125"/>
    </source>
</evidence>
<evidence type="ECO:0000256" key="7">
    <source>
        <dbReference type="ARBA" id="ARBA00022801"/>
    </source>
</evidence>
<keyword evidence="11 13" id="KW-0234">DNA repair</keyword>
<name>A0A2M9G4P2_9PROT</name>
<accession>A0A2M9G4P2</accession>
<evidence type="ECO:0000256" key="4">
    <source>
        <dbReference type="ARBA" id="ARBA00022723"/>
    </source>
</evidence>
<evidence type="ECO:0000256" key="11">
    <source>
        <dbReference type="ARBA" id="ARBA00023204"/>
    </source>
</evidence>
<dbReference type="SUPFAM" id="SSF53098">
    <property type="entry name" value="Ribonuclease H-like"/>
    <property type="match status" value="1"/>
</dbReference>
<comment type="function">
    <text evidence="13">The RuvA-RuvB-RuvC complex processes Holliday junction (HJ) DNA during genetic recombination and DNA repair. Endonuclease that resolves HJ intermediates. Cleaves cruciform DNA by making single-stranded nicks across the HJ at symmetrical positions within the homologous arms, yielding a 5'-phosphate and a 3'-hydroxyl group; requires a central core of homology in the junction. The consensus cleavage sequence is 5'-(A/T)TT(C/G)-3'. Cleavage occurs on the 3'-side of the TT dinucleotide at the point of strand exchange. HJ branch migration catalyzed by RuvA-RuvB allows RuvC to scan DNA until it finds its consensus sequence, where it cleaves and resolves the cruciform DNA.</text>
</comment>
<evidence type="ECO:0000256" key="3">
    <source>
        <dbReference type="ARBA" id="ARBA00022722"/>
    </source>
</evidence>
<dbReference type="GO" id="GO:0005737">
    <property type="term" value="C:cytoplasm"/>
    <property type="evidence" value="ECO:0007669"/>
    <property type="project" value="UniProtKB-SubCell"/>
</dbReference>
<reference evidence="17 18" key="1">
    <citation type="submission" date="2017-11" db="EMBL/GenBank/DDBJ databases">
        <title>Draft genome sequence of Rhizobiales bacterium SY3-13.</title>
        <authorList>
            <person name="Sun C."/>
        </authorList>
    </citation>
    <scope>NUCLEOTIDE SEQUENCE [LARGE SCALE GENOMIC DNA]</scope>
    <source>
        <strain evidence="17 18">SY3-13</strain>
    </source>
</reference>
<dbReference type="GO" id="GO:0003677">
    <property type="term" value="F:DNA binding"/>
    <property type="evidence" value="ECO:0007669"/>
    <property type="project" value="UniProtKB-KW"/>
</dbReference>